<dbReference type="InterPro" id="IPR023408">
    <property type="entry name" value="MscS_beta-dom_sf"/>
</dbReference>
<dbReference type="Pfam" id="PF00924">
    <property type="entry name" value="MS_channel_2nd"/>
    <property type="match status" value="1"/>
</dbReference>
<evidence type="ECO:0000256" key="3">
    <source>
        <dbReference type="ARBA" id="ARBA00022475"/>
    </source>
</evidence>
<keyword evidence="4 8" id="KW-0812">Transmembrane</keyword>
<dbReference type="Gene3D" id="1.10.287.1260">
    <property type="match status" value="1"/>
</dbReference>
<dbReference type="GO" id="GO:0008381">
    <property type="term" value="F:mechanosensitive monoatomic ion channel activity"/>
    <property type="evidence" value="ECO:0007669"/>
    <property type="project" value="InterPro"/>
</dbReference>
<dbReference type="AlphaFoldDB" id="A0A9D1UWG8"/>
<dbReference type="PANTHER" id="PTHR30460">
    <property type="entry name" value="MODERATE CONDUCTANCE MECHANOSENSITIVE CHANNEL YBIO"/>
    <property type="match status" value="1"/>
</dbReference>
<dbReference type="Gene3D" id="2.30.30.60">
    <property type="match status" value="1"/>
</dbReference>
<evidence type="ECO:0000256" key="2">
    <source>
        <dbReference type="ARBA" id="ARBA00008017"/>
    </source>
</evidence>
<evidence type="ECO:0000259" key="10">
    <source>
        <dbReference type="Pfam" id="PF21088"/>
    </source>
</evidence>
<accession>A0A9D1UWG8</accession>
<feature type="domain" description="Mechanosensitive ion channel MscS" evidence="9">
    <location>
        <begin position="141"/>
        <end position="204"/>
    </location>
</feature>
<proteinExistence type="inferred from homology"/>
<name>A0A9D1UWG8_9LACO</name>
<dbReference type="EMBL" id="DXFP01000023">
    <property type="protein sequence ID" value="HIX01708.1"/>
    <property type="molecule type" value="Genomic_DNA"/>
</dbReference>
<dbReference type="PANTHER" id="PTHR30460:SF0">
    <property type="entry name" value="MODERATE CONDUCTANCE MECHANOSENSITIVE CHANNEL YBIO"/>
    <property type="match status" value="1"/>
</dbReference>
<evidence type="ECO:0000313" key="12">
    <source>
        <dbReference type="Proteomes" id="UP000823963"/>
    </source>
</evidence>
<keyword evidence="5 8" id="KW-1133">Transmembrane helix</keyword>
<dbReference type="SUPFAM" id="SSF82861">
    <property type="entry name" value="Mechanosensitive channel protein MscS (YggB), transmembrane region"/>
    <property type="match status" value="1"/>
</dbReference>
<feature type="transmembrane region" description="Helical" evidence="8">
    <location>
        <begin position="123"/>
        <end position="152"/>
    </location>
</feature>
<comment type="subcellular location">
    <subcellularLocation>
        <location evidence="1">Cell membrane</location>
        <topology evidence="1">Multi-pass membrane protein</topology>
    </subcellularLocation>
</comment>
<dbReference type="InterPro" id="IPR045276">
    <property type="entry name" value="YbiO_bact"/>
</dbReference>
<evidence type="ECO:0000256" key="7">
    <source>
        <dbReference type="ARBA" id="ARBA00059688"/>
    </source>
</evidence>
<evidence type="ECO:0000259" key="9">
    <source>
        <dbReference type="Pfam" id="PF00924"/>
    </source>
</evidence>
<dbReference type="GO" id="GO:0005886">
    <property type="term" value="C:plasma membrane"/>
    <property type="evidence" value="ECO:0007669"/>
    <property type="project" value="UniProtKB-SubCell"/>
</dbReference>
<feature type="domain" description="Mechanosensitive ion channel transmembrane helices 2/3" evidence="10">
    <location>
        <begin position="97"/>
        <end position="138"/>
    </location>
</feature>
<comment type="function">
    <text evidence="7">May play a role in resistance to osmotic downshock.</text>
</comment>
<sequence length="312" mass="34193">MNLLAAVDSTKVTKTVTKQTNVWMRFIENIDWDKVFSVIITKSISFVLICLAFTVINSVGKKLIRRVILHTSKKDKHSKETVIADGRIRTIYTLVNNIFHYTMLFFLIYAILSLFGIPVGTLIAGAGIASVALGLGAQGFVTDVVTGFFILLEQQFVVGDTVKIAGIEGTVHAIGLRTTQVISTDGTLHFIPNRNITIVSNMSRNPMRAVINIRIEPKTNIEQMTRIVKHVNDQLAKGHPDIVSGPTIQGVVDIGKGELVFRVVIMVKNGAQAIVQREFLNAYLAQLNAAGIQIPTSPIDLSANQKVTTKSK</sequence>
<dbReference type="Pfam" id="PF21088">
    <property type="entry name" value="MS_channel_1st"/>
    <property type="match status" value="1"/>
</dbReference>
<reference evidence="11" key="2">
    <citation type="submission" date="2021-04" db="EMBL/GenBank/DDBJ databases">
        <authorList>
            <person name="Gilroy R."/>
        </authorList>
    </citation>
    <scope>NUCLEOTIDE SEQUENCE</scope>
    <source>
        <strain evidence="11">6627</strain>
    </source>
</reference>
<dbReference type="SUPFAM" id="SSF82689">
    <property type="entry name" value="Mechanosensitive channel protein MscS (YggB), C-terminal domain"/>
    <property type="match status" value="1"/>
</dbReference>
<feature type="transmembrane region" description="Helical" evidence="8">
    <location>
        <begin position="35"/>
        <end position="56"/>
    </location>
</feature>
<feature type="transmembrane region" description="Helical" evidence="8">
    <location>
        <begin position="98"/>
        <end position="117"/>
    </location>
</feature>
<dbReference type="FunFam" id="2.30.30.60:FF:000001">
    <property type="entry name" value="MscS Mechanosensitive ion channel"/>
    <property type="match status" value="1"/>
</dbReference>
<dbReference type="InterPro" id="IPR010920">
    <property type="entry name" value="LSM_dom_sf"/>
</dbReference>
<evidence type="ECO:0000256" key="8">
    <source>
        <dbReference type="SAM" id="Phobius"/>
    </source>
</evidence>
<gene>
    <name evidence="11" type="ORF">H9861_03025</name>
</gene>
<dbReference type="Gene3D" id="3.30.70.100">
    <property type="match status" value="1"/>
</dbReference>
<dbReference type="SUPFAM" id="SSF50182">
    <property type="entry name" value="Sm-like ribonucleoproteins"/>
    <property type="match status" value="1"/>
</dbReference>
<evidence type="ECO:0000313" key="11">
    <source>
        <dbReference type="EMBL" id="HIX01708.1"/>
    </source>
</evidence>
<dbReference type="InterPro" id="IPR006685">
    <property type="entry name" value="MscS_channel_2nd"/>
</dbReference>
<evidence type="ECO:0000256" key="4">
    <source>
        <dbReference type="ARBA" id="ARBA00022692"/>
    </source>
</evidence>
<protein>
    <submittedName>
        <fullName evidence="11">Mechanosensitive ion channel family protein</fullName>
    </submittedName>
</protein>
<keyword evidence="3" id="KW-1003">Cell membrane</keyword>
<comment type="similarity">
    <text evidence="2">Belongs to the MscS (TC 1.A.23) family.</text>
</comment>
<dbReference type="InterPro" id="IPR011014">
    <property type="entry name" value="MscS_channel_TM-2"/>
</dbReference>
<evidence type="ECO:0000256" key="5">
    <source>
        <dbReference type="ARBA" id="ARBA00022989"/>
    </source>
</evidence>
<evidence type="ECO:0000256" key="6">
    <source>
        <dbReference type="ARBA" id="ARBA00023136"/>
    </source>
</evidence>
<keyword evidence="6 8" id="KW-0472">Membrane</keyword>
<evidence type="ECO:0000256" key="1">
    <source>
        <dbReference type="ARBA" id="ARBA00004651"/>
    </source>
</evidence>
<organism evidence="11 12">
    <name type="scientific">Candidatus Ligilactobacillus excrementigallinarum</name>
    <dbReference type="NCBI Taxonomy" id="2838641"/>
    <lineage>
        <taxon>Bacteria</taxon>
        <taxon>Bacillati</taxon>
        <taxon>Bacillota</taxon>
        <taxon>Bacilli</taxon>
        <taxon>Lactobacillales</taxon>
        <taxon>Lactobacillaceae</taxon>
        <taxon>Ligilactobacillus</taxon>
    </lineage>
</organism>
<dbReference type="InterPro" id="IPR011066">
    <property type="entry name" value="MscS_channel_C_sf"/>
</dbReference>
<reference evidence="11" key="1">
    <citation type="journal article" date="2021" name="PeerJ">
        <title>Extensive microbial diversity within the chicken gut microbiome revealed by metagenomics and culture.</title>
        <authorList>
            <person name="Gilroy R."/>
            <person name="Ravi A."/>
            <person name="Getino M."/>
            <person name="Pursley I."/>
            <person name="Horton D.L."/>
            <person name="Alikhan N.F."/>
            <person name="Baker D."/>
            <person name="Gharbi K."/>
            <person name="Hall N."/>
            <person name="Watson M."/>
            <person name="Adriaenssens E.M."/>
            <person name="Foster-Nyarko E."/>
            <person name="Jarju S."/>
            <person name="Secka A."/>
            <person name="Antonio M."/>
            <person name="Oren A."/>
            <person name="Chaudhuri R.R."/>
            <person name="La Ragione R."/>
            <person name="Hildebrand F."/>
            <person name="Pallen M.J."/>
        </authorList>
    </citation>
    <scope>NUCLEOTIDE SEQUENCE</scope>
    <source>
        <strain evidence="11">6627</strain>
    </source>
</reference>
<dbReference type="Proteomes" id="UP000823963">
    <property type="component" value="Unassembled WGS sequence"/>
</dbReference>
<dbReference type="InterPro" id="IPR049142">
    <property type="entry name" value="MS_channel_1st"/>
</dbReference>
<comment type="caution">
    <text evidence="11">The sequence shown here is derived from an EMBL/GenBank/DDBJ whole genome shotgun (WGS) entry which is preliminary data.</text>
</comment>